<reference evidence="2" key="1">
    <citation type="submission" date="2014-08" db="EMBL/GenBank/DDBJ databases">
        <title>Comparative genomics of the Paenibacillus odorifer group.</title>
        <authorList>
            <person name="den Bakker H.C."/>
            <person name="Tsai Y.-C.Y.-C."/>
            <person name="Martin N."/>
            <person name="Korlach J."/>
            <person name="Wiedmann M."/>
        </authorList>
    </citation>
    <scope>NUCLEOTIDE SEQUENCE [LARGE SCALE GENOMIC DNA]</scope>
    <source>
        <strain evidence="2">DSM 13188</strain>
    </source>
</reference>
<organism evidence="2 3">
    <name type="scientific">Paenibacillus borealis</name>
    <dbReference type="NCBI Taxonomy" id="160799"/>
    <lineage>
        <taxon>Bacteria</taxon>
        <taxon>Bacillati</taxon>
        <taxon>Bacillota</taxon>
        <taxon>Bacilli</taxon>
        <taxon>Bacillales</taxon>
        <taxon>Paenibacillaceae</taxon>
        <taxon>Paenibacillus</taxon>
    </lineage>
</organism>
<evidence type="ECO:0000259" key="1">
    <source>
        <dbReference type="Pfam" id="PF16804"/>
    </source>
</evidence>
<keyword evidence="3" id="KW-1185">Reference proteome</keyword>
<sequence>MDDINTLIQKLEWDTPVEEKENAIKKLQFVNDDELPLLLQPLTKGHWDGAAEVIINLGYPRVESILPGLLIWIQDLNWPGAHQISDLLREIGDPLIPYIKDAFIQYSDDQEWIGWIFELIVDQWNTKQITQIQNELIQLSKGRANDLKALRTLLVHRICPKEAIKLIIQEKKKKISLEILELEQSNPGMDCEELQREFSEVIFKPECSRVYYKQNEGRFSLCNHKSNLQHYLSGIEDLAREVSDFV</sequence>
<gene>
    <name evidence="2" type="ORF">PBOR_32230</name>
</gene>
<dbReference type="InterPro" id="IPR031837">
    <property type="entry name" value="DUF5071"/>
</dbReference>
<dbReference type="InterPro" id="IPR038692">
    <property type="entry name" value="Cthe_2751_sf"/>
</dbReference>
<dbReference type="RefSeq" id="WP_042217805.1">
    <property type="nucleotide sequence ID" value="NZ_CP009285.1"/>
</dbReference>
<protein>
    <recommendedName>
        <fullName evidence="1">DUF5071 domain-containing protein</fullName>
    </recommendedName>
</protein>
<feature type="domain" description="DUF5071" evidence="1">
    <location>
        <begin position="57"/>
        <end position="143"/>
    </location>
</feature>
<dbReference type="KEGG" id="pbd:PBOR_32230"/>
<dbReference type="Pfam" id="PF16804">
    <property type="entry name" value="DUF5071"/>
    <property type="match status" value="1"/>
</dbReference>
<dbReference type="HOGENOM" id="CLU_1128195_0_0_9"/>
<dbReference type="EMBL" id="CP009285">
    <property type="protein sequence ID" value="AIQ61059.1"/>
    <property type="molecule type" value="Genomic_DNA"/>
</dbReference>
<dbReference type="Proteomes" id="UP000029518">
    <property type="component" value="Chromosome"/>
</dbReference>
<evidence type="ECO:0000313" key="2">
    <source>
        <dbReference type="EMBL" id="AIQ61059.1"/>
    </source>
</evidence>
<proteinExistence type="predicted"/>
<evidence type="ECO:0000313" key="3">
    <source>
        <dbReference type="Proteomes" id="UP000029518"/>
    </source>
</evidence>
<dbReference type="Gene3D" id="1.25.40.750">
    <property type="entry name" value="Domain of unknown function DUF5071"/>
    <property type="match status" value="1"/>
</dbReference>
<dbReference type="AlphaFoldDB" id="A0A089MXD1"/>
<dbReference type="OrthoDB" id="1846249at2"/>
<name>A0A089MXD1_PAEBO</name>
<accession>A0A089MXD1</accession>